<dbReference type="GO" id="GO:0098826">
    <property type="term" value="C:endoplasmic reticulum tubular network membrane"/>
    <property type="evidence" value="ECO:0007669"/>
    <property type="project" value="UniProtKB-UniRule"/>
</dbReference>
<feature type="compositionally biased region" description="Low complexity" evidence="2">
    <location>
        <begin position="348"/>
        <end position="363"/>
    </location>
</feature>
<dbReference type="PANTHER" id="PTHR22166:SF12">
    <property type="entry name" value="ENDOPLASMIC RETICULUM JUNCTION FORMATION PROTEIN LUNAPARK"/>
    <property type="match status" value="1"/>
</dbReference>
<accession>A0A427XWM4</accession>
<keyword evidence="1" id="KW-0256">Endoplasmic reticulum</keyword>
<dbReference type="GO" id="GO:1903373">
    <property type="term" value="P:positive regulation of endoplasmic reticulum tubular network organization"/>
    <property type="evidence" value="ECO:0007669"/>
    <property type="project" value="UniProtKB-UniRule"/>
</dbReference>
<evidence type="ECO:0000313" key="5">
    <source>
        <dbReference type="Proteomes" id="UP000279236"/>
    </source>
</evidence>
<dbReference type="Pfam" id="PF10058">
    <property type="entry name" value="Zn_ribbon_10"/>
    <property type="match status" value="1"/>
</dbReference>
<protein>
    <recommendedName>
        <fullName evidence="1">Endoplasmic reticulum junction formation protein lunapark</fullName>
    </recommendedName>
</protein>
<dbReference type="GO" id="GO:0008270">
    <property type="term" value="F:zinc ion binding"/>
    <property type="evidence" value="ECO:0007669"/>
    <property type="project" value="UniProtKB-KW"/>
</dbReference>
<comment type="similarity">
    <text evidence="1">Belongs to the lunapark family.</text>
</comment>
<dbReference type="EMBL" id="RSCE01000004">
    <property type="protein sequence ID" value="RSH83269.1"/>
    <property type="molecule type" value="Genomic_DNA"/>
</dbReference>
<feature type="transmembrane region" description="Helical" evidence="1">
    <location>
        <begin position="45"/>
        <end position="64"/>
    </location>
</feature>
<comment type="function">
    <text evidence="1">Plays a role in determining ER morphology.</text>
</comment>
<dbReference type="OrthoDB" id="1725934at2759"/>
<feature type="region of interest" description="Disordered" evidence="2">
    <location>
        <begin position="151"/>
        <end position="230"/>
    </location>
</feature>
<evidence type="ECO:0000256" key="2">
    <source>
        <dbReference type="SAM" id="MobiDB-lite"/>
    </source>
</evidence>
<keyword evidence="1" id="KW-0812">Transmembrane</keyword>
<dbReference type="STRING" id="105984.A0A427XWM4"/>
<feature type="region of interest" description="Disordered" evidence="2">
    <location>
        <begin position="328"/>
        <end position="424"/>
    </location>
</feature>
<keyword evidence="1" id="KW-0479">Metal-binding</keyword>
<feature type="compositionally biased region" description="Polar residues" evidence="2">
    <location>
        <begin position="186"/>
        <end position="208"/>
    </location>
</feature>
<keyword evidence="1" id="KW-0863">Zinc-finger</keyword>
<dbReference type="GO" id="GO:0071788">
    <property type="term" value="P:endoplasmic reticulum tubular network maintenance"/>
    <property type="evidence" value="ECO:0007669"/>
    <property type="project" value="UniProtKB-UniRule"/>
</dbReference>
<evidence type="ECO:0000313" key="4">
    <source>
        <dbReference type="EMBL" id="RSH83269.1"/>
    </source>
</evidence>
<gene>
    <name evidence="4" type="ORF">EHS24_006942</name>
</gene>
<dbReference type="InterPro" id="IPR019273">
    <property type="entry name" value="Lunapark_Znf"/>
</dbReference>
<dbReference type="AlphaFoldDB" id="A0A427XWM4"/>
<proteinExistence type="inferred from homology"/>
<dbReference type="PANTHER" id="PTHR22166">
    <property type="entry name" value="ENDOPLASMIC RETICULUM JUNCTION FORMATION PROTEIN LUNAPARK"/>
    <property type="match status" value="1"/>
</dbReference>
<feature type="compositionally biased region" description="Acidic residues" evidence="2">
    <location>
        <begin position="404"/>
        <end position="424"/>
    </location>
</feature>
<feature type="compositionally biased region" description="Polar residues" evidence="2">
    <location>
        <begin position="163"/>
        <end position="176"/>
    </location>
</feature>
<comment type="caution">
    <text evidence="4">The sequence shown here is derived from an EMBL/GenBank/DDBJ whole genome shotgun (WGS) entry which is preliminary data.</text>
</comment>
<feature type="domain" description="Lunapark zinc ribbon" evidence="3">
    <location>
        <begin position="265"/>
        <end position="320"/>
    </location>
</feature>
<sequence length="424" mass="47220">MGIFSWFSKPGPADYEGVLVRLATEINEAKRHLSEVRLRERRFSLFLNAYGVGLWAIWVGLWWFHSIPWSLIGWTEATTQARLVGVAGVIAGPIVIWILNRTLWLIFRRIRTNEETHLRMLLVKQRKQVEEIKKITNFDTTRKLLEQYDAEFPPSTPQRGPIQPSTPSPGHQATPNSPSPDGKQRSAPNSPTTPDAPNAPSIQVQQGPLGTPRAPGHLIGAGGTPAQGQRTPVPVPPGMTPEQAALFQMQLQAIQPVLPTPDKKWYDRLADSILGDDPSEPARSKYALVCAECFRHNGLIGSQYEWERLQWICPRCNHLNPPPLSRMQEVANESSSSAREEFPTLPETPSKPAKLPAAAPTTPVQRPAAHSHHLRASPRPRRQLGEKLTPRSSRLSTEVFSAADESDESGEEDFQETEAMEVDN</sequence>
<keyword evidence="1" id="KW-0862">Zinc</keyword>
<dbReference type="InterPro" id="IPR040115">
    <property type="entry name" value="Lnp"/>
</dbReference>
<evidence type="ECO:0000256" key="1">
    <source>
        <dbReference type="RuleBase" id="RU367073"/>
    </source>
</evidence>
<name>A0A427XWM4_9TREE</name>
<comment type="subcellular location">
    <subcellularLocation>
        <location evidence="1">Endoplasmic reticulum membrane</location>
        <topology evidence="1">Multi-pass membrane protein</topology>
    </subcellularLocation>
</comment>
<dbReference type="RefSeq" id="XP_028477221.1">
    <property type="nucleotide sequence ID" value="XM_028622329.1"/>
</dbReference>
<feature type="compositionally biased region" description="Basic residues" evidence="2">
    <location>
        <begin position="369"/>
        <end position="382"/>
    </location>
</feature>
<reference evidence="4 5" key="1">
    <citation type="submission" date="2018-11" db="EMBL/GenBank/DDBJ databases">
        <title>Genome sequence of Apiotrichum porosum DSM 27194.</title>
        <authorList>
            <person name="Aliyu H."/>
            <person name="Gorte O."/>
            <person name="Ochsenreither K."/>
        </authorList>
    </citation>
    <scope>NUCLEOTIDE SEQUENCE [LARGE SCALE GENOMIC DNA]</scope>
    <source>
        <strain evidence="4 5">DSM 27194</strain>
    </source>
</reference>
<feature type="compositionally biased region" description="Polar residues" evidence="2">
    <location>
        <begin position="390"/>
        <end position="399"/>
    </location>
</feature>
<comment type="domain">
    <text evidence="1">The C4-type zinc finger motif is necessary both for its ER three-way tubular junction localization and formation.</text>
</comment>
<evidence type="ECO:0000259" key="3">
    <source>
        <dbReference type="Pfam" id="PF10058"/>
    </source>
</evidence>
<organism evidence="4 5">
    <name type="scientific">Apiotrichum porosum</name>
    <dbReference type="NCBI Taxonomy" id="105984"/>
    <lineage>
        <taxon>Eukaryota</taxon>
        <taxon>Fungi</taxon>
        <taxon>Dikarya</taxon>
        <taxon>Basidiomycota</taxon>
        <taxon>Agaricomycotina</taxon>
        <taxon>Tremellomycetes</taxon>
        <taxon>Trichosporonales</taxon>
        <taxon>Trichosporonaceae</taxon>
        <taxon>Apiotrichum</taxon>
    </lineage>
</organism>
<keyword evidence="1" id="KW-1133">Transmembrane helix</keyword>
<feature type="transmembrane region" description="Helical" evidence="1">
    <location>
        <begin position="84"/>
        <end position="107"/>
    </location>
</feature>
<keyword evidence="5" id="KW-1185">Reference proteome</keyword>
<dbReference type="GeneID" id="39591485"/>
<dbReference type="Proteomes" id="UP000279236">
    <property type="component" value="Unassembled WGS sequence"/>
</dbReference>
<keyword evidence="1" id="KW-0472">Membrane</keyword>